<gene>
    <name evidence="1" type="ORF">C0099_00575</name>
</gene>
<dbReference type="SUPFAM" id="SSF48452">
    <property type="entry name" value="TPR-like"/>
    <property type="match status" value="1"/>
</dbReference>
<accession>A0A2I6S2S0</accession>
<dbReference type="RefSeq" id="WP_102245633.1">
    <property type="nucleotide sequence ID" value="NZ_CP025682.1"/>
</dbReference>
<dbReference type="EMBL" id="CP025682">
    <property type="protein sequence ID" value="AUN93559.1"/>
    <property type="molecule type" value="Genomic_DNA"/>
</dbReference>
<sequence length="108" mass="11656">MKPMIENLQKLVGGPRDGALLRMSLGNAWLEEDAARAAHHYRDALGFDATLSAAWKGLGKALEKAGDDAGALAAWREGIAVAAKRGDRQAEKEMTVFARRVEKRLGAL</sequence>
<evidence type="ECO:0008006" key="3">
    <source>
        <dbReference type="Google" id="ProtNLM"/>
    </source>
</evidence>
<name>A0A2I6S2S0_9RHOO</name>
<proteinExistence type="predicted"/>
<keyword evidence="2" id="KW-1185">Reference proteome</keyword>
<dbReference type="OrthoDB" id="8421013at2"/>
<organism evidence="1 2">
    <name type="scientific">Pseudazoarcus pumilus</name>
    <dbReference type="NCBI Taxonomy" id="2067960"/>
    <lineage>
        <taxon>Bacteria</taxon>
        <taxon>Pseudomonadati</taxon>
        <taxon>Pseudomonadota</taxon>
        <taxon>Betaproteobacteria</taxon>
        <taxon>Rhodocyclales</taxon>
        <taxon>Zoogloeaceae</taxon>
        <taxon>Pseudazoarcus</taxon>
    </lineage>
</organism>
<reference evidence="1 2" key="1">
    <citation type="submission" date="2018-01" db="EMBL/GenBank/DDBJ databases">
        <authorList>
            <person name="Fu G.-Y."/>
        </authorList>
    </citation>
    <scope>NUCLEOTIDE SEQUENCE [LARGE SCALE GENOMIC DNA]</scope>
    <source>
        <strain evidence="1 2">SY39</strain>
    </source>
</reference>
<dbReference type="InterPro" id="IPR011990">
    <property type="entry name" value="TPR-like_helical_dom_sf"/>
</dbReference>
<dbReference type="Proteomes" id="UP000242205">
    <property type="component" value="Chromosome"/>
</dbReference>
<evidence type="ECO:0000313" key="1">
    <source>
        <dbReference type="EMBL" id="AUN93559.1"/>
    </source>
</evidence>
<dbReference type="AlphaFoldDB" id="A0A2I6S2S0"/>
<dbReference type="Gene3D" id="1.25.40.10">
    <property type="entry name" value="Tetratricopeptide repeat domain"/>
    <property type="match status" value="1"/>
</dbReference>
<evidence type="ECO:0000313" key="2">
    <source>
        <dbReference type="Proteomes" id="UP000242205"/>
    </source>
</evidence>
<dbReference type="KEGG" id="atw:C0099_00575"/>
<protein>
    <recommendedName>
        <fullName evidence="3">Tetratricopeptide repeat protein</fullName>
    </recommendedName>
</protein>